<proteinExistence type="inferred from homology"/>
<feature type="domain" description="Nucleoside phosphorylase" evidence="5">
    <location>
        <begin position="8"/>
        <end position="246"/>
    </location>
</feature>
<evidence type="ECO:0000256" key="4">
    <source>
        <dbReference type="HAMAP-Rule" id="MF_01963"/>
    </source>
</evidence>
<sequence>MQNKKLADIGVFGGSGFYKFLDNIEEVRIETPYGAPSDSVFIGEIGKHKVAFMPRHGRNHTLPPHLINYRANVWAMKSIGCERVISPCAAGSLQTHVAPGHFVICDQFVDWTDGRKSTFFDGPIVTHVSAANPYCEEMRQLAVATAKELGITVHETGTVVVINGPRFSTKSESKFFTSQGWEVINMTQFPEAYLVKEMDMCPLNISLITDYDAGLVGEVPPVQHAEVIKVFNDNNEKLKALLFNLIEKLPVERTHCDCAKTIAGSRV</sequence>
<dbReference type="Gene3D" id="3.40.50.1580">
    <property type="entry name" value="Nucleoside phosphorylase domain"/>
    <property type="match status" value="1"/>
</dbReference>
<dbReference type="AlphaFoldDB" id="A0A9D1MYL2"/>
<dbReference type="GO" id="GO:0019509">
    <property type="term" value="P:L-methionine salvage from methylthioadenosine"/>
    <property type="evidence" value="ECO:0007669"/>
    <property type="project" value="TreeGrafter"/>
</dbReference>
<dbReference type="InterPro" id="IPR010044">
    <property type="entry name" value="MTAP"/>
</dbReference>
<comment type="miscellaneous">
    <text evidence="4">Although this enzyme belongs to the family of MTA phosphorylases based on sequence homology, it lacks several conserved amino acids in the substrate binding pocket that confer specificity towards MTA.</text>
</comment>
<keyword evidence="2 4" id="KW-0808">Transferase</keyword>
<keyword evidence="3 4" id="KW-0660">Purine salvage</keyword>
<dbReference type="SUPFAM" id="SSF53167">
    <property type="entry name" value="Purine and uridine phosphorylases"/>
    <property type="match status" value="1"/>
</dbReference>
<dbReference type="InterPro" id="IPR000845">
    <property type="entry name" value="Nucleoside_phosphorylase_d"/>
</dbReference>
<comment type="catalytic activity">
    <reaction evidence="4">
        <text>a purine D-ribonucleoside + phosphate = a purine nucleobase + alpha-D-ribose 1-phosphate</text>
        <dbReference type="Rhea" id="RHEA:19805"/>
        <dbReference type="ChEBI" id="CHEBI:26386"/>
        <dbReference type="ChEBI" id="CHEBI:43474"/>
        <dbReference type="ChEBI" id="CHEBI:57720"/>
        <dbReference type="ChEBI" id="CHEBI:142355"/>
        <dbReference type="EC" id="2.4.2.1"/>
    </reaction>
</comment>
<dbReference type="NCBIfam" id="TIGR01694">
    <property type="entry name" value="MTAP"/>
    <property type="match status" value="1"/>
</dbReference>
<feature type="binding site" evidence="4">
    <location>
        <begin position="55"/>
        <end position="56"/>
    </location>
    <ligand>
        <name>phosphate</name>
        <dbReference type="ChEBI" id="CHEBI:43474"/>
    </ligand>
</feature>
<dbReference type="GO" id="GO:0006166">
    <property type="term" value="P:purine ribonucleoside salvage"/>
    <property type="evidence" value="ECO:0007669"/>
    <property type="project" value="UniProtKB-UniRule"/>
</dbReference>
<dbReference type="EMBL" id="DVOD01000003">
    <property type="protein sequence ID" value="HIU91535.1"/>
    <property type="molecule type" value="Genomic_DNA"/>
</dbReference>
<comment type="caution">
    <text evidence="4">Lacks conserved residue(s) required for the propagation of feature annotation.</text>
</comment>
<name>A0A9D1MYL2_9CLOT</name>
<feature type="binding site" evidence="4">
    <location>
        <begin position="210"/>
        <end position="212"/>
    </location>
    <ligand>
        <name>substrate</name>
    </ligand>
</feature>
<dbReference type="PANTHER" id="PTHR42679:SF2">
    <property type="entry name" value="S-METHYL-5'-THIOADENOSINE PHOSPHORYLASE"/>
    <property type="match status" value="1"/>
</dbReference>
<dbReference type="EC" id="2.4.2.1" evidence="4"/>
<evidence type="ECO:0000313" key="6">
    <source>
        <dbReference type="EMBL" id="HIU91535.1"/>
    </source>
</evidence>
<reference evidence="6" key="2">
    <citation type="journal article" date="2021" name="PeerJ">
        <title>Extensive microbial diversity within the chicken gut microbiome revealed by metagenomics and culture.</title>
        <authorList>
            <person name="Gilroy R."/>
            <person name="Ravi A."/>
            <person name="Getino M."/>
            <person name="Pursley I."/>
            <person name="Horton D.L."/>
            <person name="Alikhan N.F."/>
            <person name="Baker D."/>
            <person name="Gharbi K."/>
            <person name="Hall N."/>
            <person name="Watson M."/>
            <person name="Adriaenssens E.M."/>
            <person name="Foster-Nyarko E."/>
            <person name="Jarju S."/>
            <person name="Secka A."/>
            <person name="Antonio M."/>
            <person name="Oren A."/>
            <person name="Chaudhuri R.R."/>
            <person name="La Ragione R."/>
            <person name="Hildebrand F."/>
            <person name="Pallen M.J."/>
        </authorList>
    </citation>
    <scope>NUCLEOTIDE SEQUENCE</scope>
    <source>
        <strain evidence="6">CHK154-7741</strain>
    </source>
</reference>
<dbReference type="HAMAP" id="MF_01963">
    <property type="entry name" value="MTAP"/>
    <property type="match status" value="1"/>
</dbReference>
<dbReference type="NCBIfam" id="NF005876">
    <property type="entry name" value="PRK07823.1"/>
    <property type="match status" value="1"/>
</dbReference>
<evidence type="ECO:0000256" key="3">
    <source>
        <dbReference type="ARBA" id="ARBA00022726"/>
    </source>
</evidence>
<dbReference type="FunFam" id="3.40.50.1580:FF:000012">
    <property type="entry name" value="Probable 6-oxopurine nucleoside phosphorylase"/>
    <property type="match status" value="1"/>
</dbReference>
<dbReference type="InterPro" id="IPR035994">
    <property type="entry name" value="Nucleoside_phosphorylase_sf"/>
</dbReference>
<feature type="site" description="Important for substrate specificity" evidence="4">
    <location>
        <position position="168"/>
    </location>
</feature>
<dbReference type="GO" id="GO:0005829">
    <property type="term" value="C:cytosol"/>
    <property type="evidence" value="ECO:0007669"/>
    <property type="project" value="TreeGrafter"/>
</dbReference>
<reference evidence="6" key="1">
    <citation type="submission" date="2020-10" db="EMBL/GenBank/DDBJ databases">
        <authorList>
            <person name="Gilroy R."/>
        </authorList>
    </citation>
    <scope>NUCLEOTIDE SEQUENCE</scope>
    <source>
        <strain evidence="6">CHK154-7741</strain>
    </source>
</reference>
<accession>A0A9D1MYL2</accession>
<dbReference type="GO" id="GO:0017061">
    <property type="term" value="F:S-methyl-5-thioadenosine phosphorylase activity"/>
    <property type="evidence" value="ECO:0007669"/>
    <property type="project" value="InterPro"/>
</dbReference>
<keyword evidence="1 4" id="KW-0328">Glycosyltransferase</keyword>
<feature type="site" description="Important for substrate specificity" evidence="4">
    <location>
        <position position="224"/>
    </location>
</feature>
<protein>
    <recommendedName>
        <fullName evidence="4">Purine nucleoside phosphorylase</fullName>
        <shortName evidence="4">PNP</shortName>
        <ecNumber evidence="4">2.4.2.1</ecNumber>
    </recommendedName>
</protein>
<comment type="similarity">
    <text evidence="4">Belongs to the PNP/MTAP phosphorylase family. MTAP subfamily.</text>
</comment>
<dbReference type="PANTHER" id="PTHR42679">
    <property type="entry name" value="S-METHYL-5'-THIOADENOSINE PHOSPHORYLASE"/>
    <property type="match status" value="1"/>
</dbReference>
<gene>
    <name evidence="6" type="ORF">IAD26_00225</name>
</gene>
<dbReference type="Pfam" id="PF01048">
    <property type="entry name" value="PNP_UDP_1"/>
    <property type="match status" value="1"/>
</dbReference>
<comment type="function">
    <text evidence="4">Purine nucleoside phosphorylase involved in purine salvage.</text>
</comment>
<dbReference type="Proteomes" id="UP000886748">
    <property type="component" value="Unassembled WGS sequence"/>
</dbReference>
<dbReference type="CDD" id="cd09010">
    <property type="entry name" value="MTAP_SsMTAPII_like_MTIP"/>
    <property type="match status" value="1"/>
</dbReference>
<evidence type="ECO:0000259" key="5">
    <source>
        <dbReference type="Pfam" id="PF01048"/>
    </source>
</evidence>
<evidence type="ECO:0000256" key="2">
    <source>
        <dbReference type="ARBA" id="ARBA00022679"/>
    </source>
</evidence>
<comment type="pathway">
    <text evidence="4">Purine metabolism; purine nucleoside salvage.</text>
</comment>
<comment type="subunit">
    <text evidence="4">Homohexamer. Dimer of a homotrimer.</text>
</comment>
<evidence type="ECO:0000313" key="7">
    <source>
        <dbReference type="Proteomes" id="UP000886748"/>
    </source>
</evidence>
<organism evidence="6 7">
    <name type="scientific">Candidatus Limenecus avicola</name>
    <dbReference type="NCBI Taxonomy" id="2840847"/>
    <lineage>
        <taxon>Bacteria</taxon>
        <taxon>Bacillati</taxon>
        <taxon>Bacillota</taxon>
        <taxon>Clostridia</taxon>
        <taxon>Eubacteriales</taxon>
        <taxon>Clostridiaceae</taxon>
        <taxon>Clostridiaceae incertae sedis</taxon>
        <taxon>Candidatus Limenecus</taxon>
    </lineage>
</organism>
<feature type="binding site" evidence="4">
    <location>
        <position position="187"/>
    </location>
    <ligand>
        <name>phosphate</name>
        <dbReference type="ChEBI" id="CHEBI:43474"/>
    </ligand>
</feature>
<comment type="caution">
    <text evidence="6">The sequence shown here is derived from an EMBL/GenBank/DDBJ whole genome shotgun (WGS) entry which is preliminary data.</text>
</comment>
<feature type="binding site" evidence="4">
    <location>
        <position position="186"/>
    </location>
    <ligand>
        <name>substrate</name>
    </ligand>
</feature>
<feature type="binding site" evidence="4">
    <location>
        <position position="15"/>
    </location>
    <ligand>
        <name>phosphate</name>
        <dbReference type="ChEBI" id="CHEBI:43474"/>
    </ligand>
</feature>
<evidence type="ECO:0000256" key="1">
    <source>
        <dbReference type="ARBA" id="ARBA00022676"/>
    </source>
</evidence>